<name>A0ABU6JZ59_9RHOO</name>
<evidence type="ECO:0000256" key="1">
    <source>
        <dbReference type="SAM" id="Phobius"/>
    </source>
</evidence>
<keyword evidence="1" id="KW-0812">Transmembrane</keyword>
<protein>
    <submittedName>
        <fullName evidence="2">AzlD domain-containing protein</fullName>
    </submittedName>
</protein>
<proteinExistence type="predicted"/>
<evidence type="ECO:0000313" key="3">
    <source>
        <dbReference type="Proteomes" id="UP001331561"/>
    </source>
</evidence>
<organism evidence="2 3">
    <name type="scientific">Uliginosibacterium silvisoli</name>
    <dbReference type="NCBI Taxonomy" id="3114758"/>
    <lineage>
        <taxon>Bacteria</taxon>
        <taxon>Pseudomonadati</taxon>
        <taxon>Pseudomonadota</taxon>
        <taxon>Betaproteobacteria</taxon>
        <taxon>Rhodocyclales</taxon>
        <taxon>Zoogloeaceae</taxon>
        <taxon>Uliginosibacterium</taxon>
    </lineage>
</organism>
<dbReference type="RefSeq" id="WP_327597612.1">
    <property type="nucleotide sequence ID" value="NZ_JAYXHS010000001.1"/>
</dbReference>
<keyword evidence="1" id="KW-0472">Membrane</keyword>
<feature type="transmembrane region" description="Helical" evidence="1">
    <location>
        <begin position="78"/>
        <end position="103"/>
    </location>
</feature>
<dbReference type="EMBL" id="JAYXHS010000001">
    <property type="protein sequence ID" value="MEC5384640.1"/>
    <property type="molecule type" value="Genomic_DNA"/>
</dbReference>
<evidence type="ECO:0000313" key="2">
    <source>
        <dbReference type="EMBL" id="MEC5384640.1"/>
    </source>
</evidence>
<comment type="caution">
    <text evidence="2">The sequence shown here is derived from an EMBL/GenBank/DDBJ whole genome shotgun (WGS) entry which is preliminary data.</text>
</comment>
<feature type="transmembrane region" description="Helical" evidence="1">
    <location>
        <begin position="6"/>
        <end position="27"/>
    </location>
</feature>
<dbReference type="Pfam" id="PF05437">
    <property type="entry name" value="AzlD"/>
    <property type="match status" value="1"/>
</dbReference>
<dbReference type="Proteomes" id="UP001331561">
    <property type="component" value="Unassembled WGS sequence"/>
</dbReference>
<gene>
    <name evidence="2" type="ORF">VVD49_02840</name>
</gene>
<keyword evidence="1" id="KW-1133">Transmembrane helix</keyword>
<reference evidence="2 3" key="1">
    <citation type="submission" date="2024-01" db="EMBL/GenBank/DDBJ databases">
        <title>Uliginosibacterium soil sp. nov.</title>
        <authorList>
            <person name="Lv Y."/>
        </authorList>
    </citation>
    <scope>NUCLEOTIDE SEQUENCE [LARGE SCALE GENOMIC DNA]</scope>
    <source>
        <strain evidence="2 3">H3</strain>
    </source>
</reference>
<sequence>MSDDYLLLTLLVSGLCTFLIRLSFIAGERWLPRSERLHALLRYVPMSVLAALVAPELLMRDGVAHAAADNLRLWAGLLAIFVAYLSRSVMATIAAGMTALWLLQWLQQ</sequence>
<keyword evidence="3" id="KW-1185">Reference proteome</keyword>
<accession>A0ABU6JZ59</accession>
<feature type="transmembrane region" description="Helical" evidence="1">
    <location>
        <begin position="39"/>
        <end position="58"/>
    </location>
</feature>
<dbReference type="InterPro" id="IPR008407">
    <property type="entry name" value="Brnchd-chn_aa_trnsp_AzlD"/>
</dbReference>